<name>A0ABY3M7D6_9FLAO</name>
<keyword evidence="3" id="KW-1185">Reference proteome</keyword>
<gene>
    <name evidence="2" type="ORF">ES677_13970</name>
</gene>
<dbReference type="EMBL" id="VSKN01000029">
    <property type="protein sequence ID" value="TYC08819.1"/>
    <property type="molecule type" value="Genomic_DNA"/>
</dbReference>
<evidence type="ECO:0000256" key="1">
    <source>
        <dbReference type="SAM" id="SignalP"/>
    </source>
</evidence>
<comment type="caution">
    <text evidence="2">The sequence shown here is derived from an EMBL/GenBank/DDBJ whole genome shotgun (WGS) entry which is preliminary data.</text>
</comment>
<dbReference type="Proteomes" id="UP000323621">
    <property type="component" value="Unassembled WGS sequence"/>
</dbReference>
<sequence length="183" mass="20488">MTFKNYLLLTLCLSAWVAPLAAQETPYFKASIGLNFIDNSNQSSRGFWGIEDVAFESPLALGVDYQANDQWSFGVNTSFNTLKELGERSKFFGMNADANYYIVKAEGRNFIDFYGIMGAGFYTAFDNTGITVNPGLGFNYWFLETVGVNLTAKANFEVNSGAPEVQNFYQYSFGLIWRMGEAF</sequence>
<keyword evidence="1" id="KW-0732">Signal</keyword>
<protein>
    <recommendedName>
        <fullName evidence="4">Outer membrane protein beta-barrel domain-containing protein</fullName>
    </recommendedName>
</protein>
<proteinExistence type="predicted"/>
<accession>A0ABY3M7D6</accession>
<feature type="signal peptide" evidence="1">
    <location>
        <begin position="1"/>
        <end position="22"/>
    </location>
</feature>
<dbReference type="RefSeq" id="WP_148381560.1">
    <property type="nucleotide sequence ID" value="NZ_VSKN01000029.1"/>
</dbReference>
<evidence type="ECO:0008006" key="4">
    <source>
        <dbReference type="Google" id="ProtNLM"/>
    </source>
</evidence>
<feature type="chain" id="PRO_5046603612" description="Outer membrane protein beta-barrel domain-containing protein" evidence="1">
    <location>
        <begin position="23"/>
        <end position="183"/>
    </location>
</feature>
<reference evidence="2 3" key="1">
    <citation type="submission" date="2019-08" db="EMBL/GenBank/DDBJ databases">
        <title>Genomes of Antarctic Bizionia species.</title>
        <authorList>
            <person name="Bowman J.P."/>
        </authorList>
    </citation>
    <scope>NUCLEOTIDE SEQUENCE [LARGE SCALE GENOMIC DNA]</scope>
    <source>
        <strain evidence="2 3">IC164</strain>
    </source>
</reference>
<organism evidence="2 3">
    <name type="scientific">Bizionia gelidisalsuginis</name>
    <dbReference type="NCBI Taxonomy" id="291188"/>
    <lineage>
        <taxon>Bacteria</taxon>
        <taxon>Pseudomonadati</taxon>
        <taxon>Bacteroidota</taxon>
        <taxon>Flavobacteriia</taxon>
        <taxon>Flavobacteriales</taxon>
        <taxon>Flavobacteriaceae</taxon>
        <taxon>Bizionia</taxon>
    </lineage>
</organism>
<evidence type="ECO:0000313" key="2">
    <source>
        <dbReference type="EMBL" id="TYC08819.1"/>
    </source>
</evidence>
<evidence type="ECO:0000313" key="3">
    <source>
        <dbReference type="Proteomes" id="UP000323621"/>
    </source>
</evidence>